<evidence type="ECO:0000313" key="1">
    <source>
        <dbReference type="EMBL" id="CAG8580307.1"/>
    </source>
</evidence>
<dbReference type="Proteomes" id="UP000789375">
    <property type="component" value="Unassembled WGS sequence"/>
</dbReference>
<reference evidence="1" key="1">
    <citation type="submission" date="2021-06" db="EMBL/GenBank/DDBJ databases">
        <authorList>
            <person name="Kallberg Y."/>
            <person name="Tangrot J."/>
            <person name="Rosling A."/>
        </authorList>
    </citation>
    <scope>NUCLEOTIDE SEQUENCE</scope>
    <source>
        <strain evidence="1">87-6 pot B 2015</strain>
    </source>
</reference>
<evidence type="ECO:0000313" key="2">
    <source>
        <dbReference type="Proteomes" id="UP000789375"/>
    </source>
</evidence>
<gene>
    <name evidence="1" type="ORF">FMOSSE_LOCUS7913</name>
</gene>
<sequence length="51" mass="6133">MIIKFTLKDTKQIALSRHRDCLSAEHKNIGELLIWRYQSNHQWQNSLIILK</sequence>
<name>A0A9N9G6D4_FUNMO</name>
<protein>
    <submittedName>
        <fullName evidence="1">14229_t:CDS:1</fullName>
    </submittedName>
</protein>
<dbReference type="EMBL" id="CAJVPP010001954">
    <property type="protein sequence ID" value="CAG8580307.1"/>
    <property type="molecule type" value="Genomic_DNA"/>
</dbReference>
<comment type="caution">
    <text evidence="1">The sequence shown here is derived from an EMBL/GenBank/DDBJ whole genome shotgun (WGS) entry which is preliminary data.</text>
</comment>
<organism evidence="1 2">
    <name type="scientific">Funneliformis mosseae</name>
    <name type="common">Endomycorrhizal fungus</name>
    <name type="synonym">Glomus mosseae</name>
    <dbReference type="NCBI Taxonomy" id="27381"/>
    <lineage>
        <taxon>Eukaryota</taxon>
        <taxon>Fungi</taxon>
        <taxon>Fungi incertae sedis</taxon>
        <taxon>Mucoromycota</taxon>
        <taxon>Glomeromycotina</taxon>
        <taxon>Glomeromycetes</taxon>
        <taxon>Glomerales</taxon>
        <taxon>Glomeraceae</taxon>
        <taxon>Funneliformis</taxon>
    </lineage>
</organism>
<accession>A0A9N9G6D4</accession>
<proteinExistence type="predicted"/>
<keyword evidence="2" id="KW-1185">Reference proteome</keyword>
<dbReference type="AlphaFoldDB" id="A0A9N9G6D4"/>